<organism evidence="1">
    <name type="scientific">Salix viminalis</name>
    <name type="common">Common osier</name>
    <name type="synonym">Basket willow</name>
    <dbReference type="NCBI Taxonomy" id="40686"/>
    <lineage>
        <taxon>Eukaryota</taxon>
        <taxon>Viridiplantae</taxon>
        <taxon>Streptophyta</taxon>
        <taxon>Embryophyta</taxon>
        <taxon>Tracheophyta</taxon>
        <taxon>Spermatophyta</taxon>
        <taxon>Magnoliopsida</taxon>
        <taxon>eudicotyledons</taxon>
        <taxon>Gunneridae</taxon>
        <taxon>Pentapetalae</taxon>
        <taxon>rosids</taxon>
        <taxon>fabids</taxon>
        <taxon>Malpighiales</taxon>
        <taxon>Salicaceae</taxon>
        <taxon>Saliceae</taxon>
        <taxon>Salix</taxon>
    </lineage>
</organism>
<gene>
    <name evidence="1" type="ORF">SVIM_LOCUS267274</name>
</gene>
<name>A0A6N2M7I4_SALVM</name>
<accession>A0A6N2M7I4</accession>
<reference evidence="1" key="1">
    <citation type="submission" date="2019-03" db="EMBL/GenBank/DDBJ databases">
        <authorList>
            <person name="Mank J."/>
            <person name="Almeida P."/>
        </authorList>
    </citation>
    <scope>NUCLEOTIDE SEQUENCE</scope>
    <source>
        <strain evidence="1">78183</strain>
    </source>
</reference>
<sequence length="100" mass="11683">MTKKKRDPIHYLPFFLPKTNAQNASHSPKGIYVVVNKFNGVDCFWKIQSKIEEHFLAYNSLEPFNCLASSSDHAYLDMHWGLIFIRSQWSFQLESQLMGD</sequence>
<dbReference type="AlphaFoldDB" id="A0A6N2M7I4"/>
<proteinExistence type="predicted"/>
<protein>
    <submittedName>
        <fullName evidence="1">Uncharacterized protein</fullName>
    </submittedName>
</protein>
<evidence type="ECO:0000313" key="1">
    <source>
        <dbReference type="EMBL" id="VFU43806.1"/>
    </source>
</evidence>
<dbReference type="EMBL" id="CAADRP010001596">
    <property type="protein sequence ID" value="VFU43806.1"/>
    <property type="molecule type" value="Genomic_DNA"/>
</dbReference>